<sequence>MNEELRAKAARYTAVLLGYFCEEEDVVWEQLTECERQGCFQNTDVLLGAIEPLIRQDIMRGVIRDLDAIDRNADGTRVFTRQVCELLVKYEQALKATVGKEG</sequence>
<dbReference type="AlphaFoldDB" id="A0A0F9F1K6"/>
<protein>
    <submittedName>
        <fullName evidence="1">Uncharacterized protein</fullName>
    </submittedName>
</protein>
<gene>
    <name evidence="1" type="ORF">LCGC14_2298570</name>
</gene>
<reference evidence="1" key="1">
    <citation type="journal article" date="2015" name="Nature">
        <title>Complex archaea that bridge the gap between prokaryotes and eukaryotes.</title>
        <authorList>
            <person name="Spang A."/>
            <person name="Saw J.H."/>
            <person name="Jorgensen S.L."/>
            <person name="Zaremba-Niedzwiedzka K."/>
            <person name="Martijn J."/>
            <person name="Lind A.E."/>
            <person name="van Eijk R."/>
            <person name="Schleper C."/>
            <person name="Guy L."/>
            <person name="Ettema T.J."/>
        </authorList>
    </citation>
    <scope>NUCLEOTIDE SEQUENCE</scope>
</reference>
<name>A0A0F9F1K6_9ZZZZ</name>
<evidence type="ECO:0000313" key="1">
    <source>
        <dbReference type="EMBL" id="KKL51135.1"/>
    </source>
</evidence>
<comment type="caution">
    <text evidence="1">The sequence shown here is derived from an EMBL/GenBank/DDBJ whole genome shotgun (WGS) entry which is preliminary data.</text>
</comment>
<accession>A0A0F9F1K6</accession>
<dbReference type="EMBL" id="LAZR01032350">
    <property type="protein sequence ID" value="KKL51135.1"/>
    <property type="molecule type" value="Genomic_DNA"/>
</dbReference>
<proteinExistence type="predicted"/>
<organism evidence="1">
    <name type="scientific">marine sediment metagenome</name>
    <dbReference type="NCBI Taxonomy" id="412755"/>
    <lineage>
        <taxon>unclassified sequences</taxon>
        <taxon>metagenomes</taxon>
        <taxon>ecological metagenomes</taxon>
    </lineage>
</organism>